<dbReference type="InterPro" id="IPR007197">
    <property type="entry name" value="rSAM"/>
</dbReference>
<dbReference type="AlphaFoldDB" id="A0A0F9BGI2"/>
<organism evidence="7">
    <name type="scientific">marine sediment metagenome</name>
    <dbReference type="NCBI Taxonomy" id="412755"/>
    <lineage>
        <taxon>unclassified sequences</taxon>
        <taxon>metagenomes</taxon>
        <taxon>ecological metagenomes</taxon>
    </lineage>
</organism>
<dbReference type="EMBL" id="LAZR01037886">
    <property type="protein sequence ID" value="KKL21009.1"/>
    <property type="molecule type" value="Genomic_DNA"/>
</dbReference>
<dbReference type="GO" id="GO:0046872">
    <property type="term" value="F:metal ion binding"/>
    <property type="evidence" value="ECO:0007669"/>
    <property type="project" value="UniProtKB-KW"/>
</dbReference>
<dbReference type="Gene3D" id="3.30.750.200">
    <property type="match status" value="1"/>
</dbReference>
<evidence type="ECO:0000256" key="1">
    <source>
        <dbReference type="ARBA" id="ARBA00001966"/>
    </source>
</evidence>
<dbReference type="SUPFAM" id="SSF102114">
    <property type="entry name" value="Radical SAM enzymes"/>
    <property type="match status" value="1"/>
</dbReference>
<evidence type="ECO:0000256" key="5">
    <source>
        <dbReference type="ARBA" id="ARBA00023014"/>
    </source>
</evidence>
<dbReference type="PROSITE" id="PS51918">
    <property type="entry name" value="RADICAL_SAM"/>
    <property type="match status" value="1"/>
</dbReference>
<dbReference type="PANTHER" id="PTHR43409">
    <property type="entry name" value="ANAEROBIC MAGNESIUM-PROTOPORPHYRIN IX MONOMETHYL ESTER CYCLASE-RELATED"/>
    <property type="match status" value="1"/>
</dbReference>
<dbReference type="Pfam" id="PF04055">
    <property type="entry name" value="Radical_SAM"/>
    <property type="match status" value="1"/>
</dbReference>
<comment type="caution">
    <text evidence="7">The sequence shown here is derived from an EMBL/GenBank/DDBJ whole genome shotgun (WGS) entry which is preliminary data.</text>
</comment>
<dbReference type="InterPro" id="IPR006638">
    <property type="entry name" value="Elp3/MiaA/NifB-like_rSAM"/>
</dbReference>
<comment type="cofactor">
    <cofactor evidence="1">
        <name>[4Fe-4S] cluster</name>
        <dbReference type="ChEBI" id="CHEBI:49883"/>
    </cofactor>
</comment>
<protein>
    <recommendedName>
        <fullName evidence="6">Radical SAM core domain-containing protein</fullName>
    </recommendedName>
</protein>
<keyword evidence="2" id="KW-0949">S-adenosyl-L-methionine</keyword>
<dbReference type="PANTHER" id="PTHR43409:SF13">
    <property type="entry name" value="ANAEROBIC MAGNESIUM-PROTOPORPHYRIN IX MONOMETHYL ESTER CYCLASE"/>
    <property type="match status" value="1"/>
</dbReference>
<feature type="domain" description="Radical SAM core" evidence="6">
    <location>
        <begin position="1"/>
        <end position="157"/>
    </location>
</feature>
<dbReference type="InterPro" id="IPR051198">
    <property type="entry name" value="BchE-like"/>
</dbReference>
<reference evidence="7" key="1">
    <citation type="journal article" date="2015" name="Nature">
        <title>Complex archaea that bridge the gap between prokaryotes and eukaryotes.</title>
        <authorList>
            <person name="Spang A."/>
            <person name="Saw J.H."/>
            <person name="Jorgensen S.L."/>
            <person name="Zaremba-Niedzwiedzka K."/>
            <person name="Martijn J."/>
            <person name="Lind A.E."/>
            <person name="van Eijk R."/>
            <person name="Schleper C."/>
            <person name="Guy L."/>
            <person name="Ettema T.J."/>
        </authorList>
    </citation>
    <scope>NUCLEOTIDE SEQUENCE</scope>
</reference>
<name>A0A0F9BGI2_9ZZZZ</name>
<dbReference type="InterPro" id="IPR058240">
    <property type="entry name" value="rSAM_sf"/>
</dbReference>
<proteinExistence type="predicted"/>
<dbReference type="GO" id="GO:0005829">
    <property type="term" value="C:cytosol"/>
    <property type="evidence" value="ECO:0007669"/>
    <property type="project" value="TreeGrafter"/>
</dbReference>
<evidence type="ECO:0000256" key="3">
    <source>
        <dbReference type="ARBA" id="ARBA00022723"/>
    </source>
</evidence>
<gene>
    <name evidence="7" type="ORF">LCGC14_2449740</name>
</gene>
<keyword evidence="5" id="KW-0411">Iron-sulfur</keyword>
<keyword evidence="3" id="KW-0479">Metal-binding</keyword>
<keyword evidence="4" id="KW-0408">Iron</keyword>
<evidence type="ECO:0000259" key="6">
    <source>
        <dbReference type="PROSITE" id="PS51918"/>
    </source>
</evidence>
<dbReference type="GO" id="GO:0051536">
    <property type="term" value="F:iron-sulfur cluster binding"/>
    <property type="evidence" value="ECO:0007669"/>
    <property type="project" value="UniProtKB-KW"/>
</dbReference>
<dbReference type="GO" id="GO:0003824">
    <property type="term" value="F:catalytic activity"/>
    <property type="evidence" value="ECO:0007669"/>
    <property type="project" value="InterPro"/>
</dbReference>
<sequence length="226" mass="26677">WEDFLDLLIEKALPVQFLMETRVEDIVRDREILWKYRKAGIIHIYVGIESTEDSDLEALKKGISSEQAKLALKLLKEAGIITETSMILGFPDDTEESIARKIETVKDFDPDFAHFLAIAPWPYSDLYKELEPYIVERDYTKYNLVDPVVKPKNMTLEDIDIQIINGYRDFYMNKFMQMDEEKDEFRKGYVMRAMKRMMSDSFIKKKLGMLKEMPEEIRKIMESKMG</sequence>
<evidence type="ECO:0000256" key="4">
    <source>
        <dbReference type="ARBA" id="ARBA00023004"/>
    </source>
</evidence>
<dbReference type="SMART" id="SM00729">
    <property type="entry name" value="Elp3"/>
    <property type="match status" value="1"/>
</dbReference>
<feature type="non-terminal residue" evidence="7">
    <location>
        <position position="1"/>
    </location>
</feature>
<accession>A0A0F9BGI2</accession>
<evidence type="ECO:0000313" key="7">
    <source>
        <dbReference type="EMBL" id="KKL21009.1"/>
    </source>
</evidence>
<evidence type="ECO:0000256" key="2">
    <source>
        <dbReference type="ARBA" id="ARBA00022691"/>
    </source>
</evidence>